<keyword evidence="4 9" id="KW-0812">Transmembrane</keyword>
<dbReference type="PANTHER" id="PTHR11629">
    <property type="entry name" value="VACUOLAR PROTON ATPASES"/>
    <property type="match status" value="1"/>
</dbReference>
<evidence type="ECO:0000313" key="10">
    <source>
        <dbReference type="EMBL" id="RGK42404.1"/>
    </source>
</evidence>
<dbReference type="PANTHER" id="PTHR11629:SF63">
    <property type="entry name" value="V-TYPE PROTON ATPASE SUBUNIT A"/>
    <property type="match status" value="1"/>
</dbReference>
<evidence type="ECO:0000256" key="1">
    <source>
        <dbReference type="ARBA" id="ARBA00004141"/>
    </source>
</evidence>
<comment type="caution">
    <text evidence="10">The sequence shown here is derived from an EMBL/GenBank/DDBJ whole genome shotgun (WGS) entry which is preliminary data.</text>
</comment>
<feature type="coiled-coil region" evidence="8">
    <location>
        <begin position="82"/>
        <end position="116"/>
    </location>
</feature>
<gene>
    <name evidence="10" type="ORF">DXD17_01530</name>
</gene>
<dbReference type="RefSeq" id="WP_117687601.1">
    <property type="nucleotide sequence ID" value="NZ_QSQN01000003.1"/>
</dbReference>
<evidence type="ECO:0000256" key="4">
    <source>
        <dbReference type="ARBA" id="ARBA00022692"/>
    </source>
</evidence>
<name>A0A3E4LYA0_9FIRM</name>
<dbReference type="Pfam" id="PF01496">
    <property type="entry name" value="V_ATPase_I"/>
    <property type="match status" value="1"/>
</dbReference>
<dbReference type="GO" id="GO:0033179">
    <property type="term" value="C:proton-transporting V-type ATPase, V0 domain"/>
    <property type="evidence" value="ECO:0007669"/>
    <property type="project" value="InterPro"/>
</dbReference>
<feature type="transmembrane region" description="Helical" evidence="9">
    <location>
        <begin position="500"/>
        <end position="519"/>
    </location>
</feature>
<sequence>MIVKMKFINISGPRNDIDRVTDQYLSRYEIQLESALSELKTVENLRPFVEINPYRDVLAKATQFVSYLPNADTVTPDSSLGLDDMFELVRNASADYEDLQQKKEKCKNKIEQLRTKQQIIAPFRPLECDLHQVLSYRFITYRFGRIAVEHYHKMQKYLMDDLGAIFVEGERDESFVYGAYFVSPGEAKKVDAVFRSLHFERIELKDEFEGTPAYAYQELEKEIARVNVEMNDLDKEAGEMLSDRAAQLVAAKNRLEELSNNFDVRKMAAHMDENQEDYYILCGWMAEDDVDRFLEEIKDDDKVFVVVEDDHDAYFGEPPTKLENPKLFKPFEMFIQMYGLPAHNEMDPTVFVGLTYSFIFGVMFGDVGQGLLLLIGGALIYHFKKIPLAGIISTAGFFSTIFGFMFGSIFGFEDVLKPLWIRPIDHMTTLPFLGKLNTVFIVAVAFGMFLIIVAMILHIMNAAKSKDVEGTWFDANGVAGLIFYLAVVATIVLFMTGNPLPGGIVMGVMFGVPLLLIFLKEPLARRIEKRADKMETGPGMYVVQGFFEMFETLLSYFSNTISFIRIGAFAVSHAAIMEVVLQLAGAESGHPNWIGVIFGNLFVCGFEGLIVGIQVLRLEYYEMFSRFYSGSGRAFTPYTKKKKNSQA</sequence>
<dbReference type="InterPro" id="IPR002490">
    <property type="entry name" value="V-ATPase_116kDa_su"/>
</dbReference>
<evidence type="ECO:0000256" key="2">
    <source>
        <dbReference type="ARBA" id="ARBA00009904"/>
    </source>
</evidence>
<evidence type="ECO:0000256" key="8">
    <source>
        <dbReference type="SAM" id="Coils"/>
    </source>
</evidence>
<keyword evidence="8" id="KW-0175">Coiled coil</keyword>
<dbReference type="EMBL" id="QSQN01000003">
    <property type="protein sequence ID" value="RGK42404.1"/>
    <property type="molecule type" value="Genomic_DNA"/>
</dbReference>
<protein>
    <submittedName>
        <fullName evidence="10">ATPase</fullName>
    </submittedName>
</protein>
<evidence type="ECO:0000256" key="9">
    <source>
        <dbReference type="SAM" id="Phobius"/>
    </source>
</evidence>
<dbReference type="Proteomes" id="UP000260793">
    <property type="component" value="Unassembled WGS sequence"/>
</dbReference>
<evidence type="ECO:0000256" key="6">
    <source>
        <dbReference type="ARBA" id="ARBA00023065"/>
    </source>
</evidence>
<evidence type="ECO:0000313" key="11">
    <source>
        <dbReference type="Proteomes" id="UP000260793"/>
    </source>
</evidence>
<keyword evidence="5 9" id="KW-1133">Transmembrane helix</keyword>
<dbReference type="GO" id="GO:0051117">
    <property type="term" value="F:ATPase binding"/>
    <property type="evidence" value="ECO:0007669"/>
    <property type="project" value="TreeGrafter"/>
</dbReference>
<dbReference type="GO" id="GO:0046961">
    <property type="term" value="F:proton-transporting ATPase activity, rotational mechanism"/>
    <property type="evidence" value="ECO:0007669"/>
    <property type="project" value="InterPro"/>
</dbReference>
<organism evidence="10 11">
    <name type="scientific">[Ruminococcus] lactaris</name>
    <dbReference type="NCBI Taxonomy" id="46228"/>
    <lineage>
        <taxon>Bacteria</taxon>
        <taxon>Bacillati</taxon>
        <taxon>Bacillota</taxon>
        <taxon>Clostridia</taxon>
        <taxon>Lachnospirales</taxon>
        <taxon>Lachnospiraceae</taxon>
        <taxon>Mediterraneibacter</taxon>
    </lineage>
</organism>
<reference evidence="10 11" key="1">
    <citation type="submission" date="2018-08" db="EMBL/GenBank/DDBJ databases">
        <title>A genome reference for cultivated species of the human gut microbiota.</title>
        <authorList>
            <person name="Zou Y."/>
            <person name="Xue W."/>
            <person name="Luo G."/>
        </authorList>
    </citation>
    <scope>NUCLEOTIDE SEQUENCE [LARGE SCALE GENOMIC DNA]</scope>
    <source>
        <strain evidence="10 11">TF11-7</strain>
    </source>
</reference>
<keyword evidence="6" id="KW-0406">Ion transport</keyword>
<keyword evidence="7 9" id="KW-0472">Membrane</keyword>
<feature type="transmembrane region" description="Helical" evidence="9">
    <location>
        <begin position="356"/>
        <end position="381"/>
    </location>
</feature>
<proteinExistence type="inferred from homology"/>
<comment type="subcellular location">
    <subcellularLocation>
        <location evidence="1">Membrane</location>
        <topology evidence="1">Multi-pass membrane protein</topology>
    </subcellularLocation>
</comment>
<feature type="coiled-coil region" evidence="8">
    <location>
        <begin position="216"/>
        <end position="261"/>
    </location>
</feature>
<evidence type="ECO:0000256" key="5">
    <source>
        <dbReference type="ARBA" id="ARBA00022989"/>
    </source>
</evidence>
<evidence type="ECO:0000256" key="7">
    <source>
        <dbReference type="ARBA" id="ARBA00023136"/>
    </source>
</evidence>
<evidence type="ECO:0000256" key="3">
    <source>
        <dbReference type="ARBA" id="ARBA00022448"/>
    </source>
</evidence>
<dbReference type="AlphaFoldDB" id="A0A3E4LYA0"/>
<dbReference type="GO" id="GO:0007035">
    <property type="term" value="P:vacuolar acidification"/>
    <property type="evidence" value="ECO:0007669"/>
    <property type="project" value="TreeGrafter"/>
</dbReference>
<feature type="transmembrane region" description="Helical" evidence="9">
    <location>
        <begin position="432"/>
        <end position="460"/>
    </location>
</feature>
<feature type="transmembrane region" description="Helical" evidence="9">
    <location>
        <begin position="593"/>
        <end position="616"/>
    </location>
</feature>
<dbReference type="GO" id="GO:0016471">
    <property type="term" value="C:vacuolar proton-transporting V-type ATPase complex"/>
    <property type="evidence" value="ECO:0007669"/>
    <property type="project" value="TreeGrafter"/>
</dbReference>
<comment type="similarity">
    <text evidence="2">Belongs to the V-ATPase 116 kDa subunit family.</text>
</comment>
<feature type="transmembrane region" description="Helical" evidence="9">
    <location>
        <begin position="563"/>
        <end position="581"/>
    </location>
</feature>
<feature type="transmembrane region" description="Helical" evidence="9">
    <location>
        <begin position="472"/>
        <end position="494"/>
    </location>
</feature>
<feature type="transmembrane region" description="Helical" evidence="9">
    <location>
        <begin position="388"/>
        <end position="412"/>
    </location>
</feature>
<accession>A0A3E4LYA0</accession>
<keyword evidence="3" id="KW-0813">Transport</keyword>